<name>A0A1H9MYF3_9EURY</name>
<evidence type="ECO:0000313" key="3">
    <source>
        <dbReference type="Proteomes" id="UP000199114"/>
    </source>
</evidence>
<dbReference type="AlphaFoldDB" id="A0A1H9MYF3"/>
<feature type="compositionally biased region" description="Pro residues" evidence="1">
    <location>
        <begin position="246"/>
        <end position="256"/>
    </location>
</feature>
<organism evidence="2 3">
    <name type="scientific">Natrinema salaciae</name>
    <dbReference type="NCBI Taxonomy" id="1186196"/>
    <lineage>
        <taxon>Archaea</taxon>
        <taxon>Methanobacteriati</taxon>
        <taxon>Methanobacteriota</taxon>
        <taxon>Stenosarchaea group</taxon>
        <taxon>Halobacteria</taxon>
        <taxon>Halobacteriales</taxon>
        <taxon>Natrialbaceae</taxon>
        <taxon>Natrinema</taxon>
    </lineage>
</organism>
<accession>A0A1H9MYF3</accession>
<keyword evidence="3" id="KW-1185">Reference proteome</keyword>
<proteinExistence type="predicted"/>
<reference evidence="3" key="1">
    <citation type="submission" date="2016-10" db="EMBL/GenBank/DDBJ databases">
        <authorList>
            <person name="Varghese N."/>
            <person name="Submissions S."/>
        </authorList>
    </citation>
    <scope>NUCLEOTIDE SEQUENCE [LARGE SCALE GENOMIC DNA]</scope>
    <source>
        <strain evidence="3">DSM 25055</strain>
    </source>
</reference>
<protein>
    <submittedName>
        <fullName evidence="2">Uncharacterized protein</fullName>
    </submittedName>
</protein>
<dbReference type="EMBL" id="FOFD01000004">
    <property type="protein sequence ID" value="SER28499.1"/>
    <property type="molecule type" value="Genomic_DNA"/>
</dbReference>
<evidence type="ECO:0000313" key="2">
    <source>
        <dbReference type="EMBL" id="SER28499.1"/>
    </source>
</evidence>
<sequence>MCPLSALEGRFKKVQNFIYWAAGAGRRTPVVGREPARLPARVRPAARPIGSLVPGTVPDRKPTRLLAITVQHGPRGISPRRFHRLPRPSCSNPRRLPPRATGRVAARTGVGELGTSVRRRRDPHPDGVHDCTTIVRNGRAGYYRYPSRSVVSDRSVHRRRAVDDAEHTQSNVSFVAAVPTGRVLPLGVASRPALAATGPRERTAVRNRDRRHPRSTKEERREPRGHVPSESESEPSRKPRVANRAPTPPIAPNRSG</sequence>
<feature type="compositionally biased region" description="Basic and acidic residues" evidence="1">
    <location>
        <begin position="215"/>
        <end position="237"/>
    </location>
</feature>
<feature type="region of interest" description="Disordered" evidence="1">
    <location>
        <begin position="76"/>
        <end position="103"/>
    </location>
</feature>
<feature type="region of interest" description="Disordered" evidence="1">
    <location>
        <begin position="193"/>
        <end position="256"/>
    </location>
</feature>
<dbReference type="Proteomes" id="UP000199114">
    <property type="component" value="Unassembled WGS sequence"/>
</dbReference>
<gene>
    <name evidence="2" type="ORF">SAMN04489841_3546</name>
</gene>
<evidence type="ECO:0000256" key="1">
    <source>
        <dbReference type="SAM" id="MobiDB-lite"/>
    </source>
</evidence>